<feature type="region of interest" description="Disordered" evidence="1">
    <location>
        <begin position="1"/>
        <end position="95"/>
    </location>
</feature>
<dbReference type="AlphaFoldDB" id="A0AAV7QKC9"/>
<keyword evidence="3" id="KW-1185">Reference proteome</keyword>
<evidence type="ECO:0000313" key="3">
    <source>
        <dbReference type="Proteomes" id="UP001066276"/>
    </source>
</evidence>
<proteinExistence type="predicted"/>
<sequence>MPVLNVRGTELKRKEGVEKRATFEEGGEEDWRRKNERGVSPEEVQEGEPPGETGVDNRDPKEPETSPLDDMPSTERNLRSNASHVPGGTWLSQGGFRQLRCREHKGESGRSVQRLFGSLKPRWREYRGESGWSARCPFFGFGQRGASDMAGKH</sequence>
<dbReference type="EMBL" id="JANPWB010000010">
    <property type="protein sequence ID" value="KAJ1140976.1"/>
    <property type="molecule type" value="Genomic_DNA"/>
</dbReference>
<comment type="caution">
    <text evidence="2">The sequence shown here is derived from an EMBL/GenBank/DDBJ whole genome shotgun (WGS) entry which is preliminary data.</text>
</comment>
<feature type="compositionally biased region" description="Basic and acidic residues" evidence="1">
    <location>
        <begin position="9"/>
        <end position="40"/>
    </location>
</feature>
<evidence type="ECO:0000256" key="1">
    <source>
        <dbReference type="SAM" id="MobiDB-lite"/>
    </source>
</evidence>
<organism evidence="2 3">
    <name type="scientific">Pleurodeles waltl</name>
    <name type="common">Iberian ribbed newt</name>
    <dbReference type="NCBI Taxonomy" id="8319"/>
    <lineage>
        <taxon>Eukaryota</taxon>
        <taxon>Metazoa</taxon>
        <taxon>Chordata</taxon>
        <taxon>Craniata</taxon>
        <taxon>Vertebrata</taxon>
        <taxon>Euteleostomi</taxon>
        <taxon>Amphibia</taxon>
        <taxon>Batrachia</taxon>
        <taxon>Caudata</taxon>
        <taxon>Salamandroidea</taxon>
        <taxon>Salamandridae</taxon>
        <taxon>Pleurodelinae</taxon>
        <taxon>Pleurodeles</taxon>
    </lineage>
</organism>
<feature type="compositionally biased region" description="Basic and acidic residues" evidence="1">
    <location>
        <begin position="55"/>
        <end position="64"/>
    </location>
</feature>
<accession>A0AAV7QKC9</accession>
<gene>
    <name evidence="2" type="ORF">NDU88_007313</name>
</gene>
<name>A0AAV7QKC9_PLEWA</name>
<dbReference type="Proteomes" id="UP001066276">
    <property type="component" value="Chromosome 6"/>
</dbReference>
<evidence type="ECO:0000313" key="2">
    <source>
        <dbReference type="EMBL" id="KAJ1140976.1"/>
    </source>
</evidence>
<protein>
    <submittedName>
        <fullName evidence="2">Uncharacterized protein</fullName>
    </submittedName>
</protein>
<reference evidence="2" key="1">
    <citation type="journal article" date="2022" name="bioRxiv">
        <title>Sequencing and chromosome-scale assembly of the giantPleurodeles waltlgenome.</title>
        <authorList>
            <person name="Brown T."/>
            <person name="Elewa A."/>
            <person name="Iarovenko S."/>
            <person name="Subramanian E."/>
            <person name="Araus A.J."/>
            <person name="Petzold A."/>
            <person name="Susuki M."/>
            <person name="Suzuki K.-i.T."/>
            <person name="Hayashi T."/>
            <person name="Toyoda A."/>
            <person name="Oliveira C."/>
            <person name="Osipova E."/>
            <person name="Leigh N.D."/>
            <person name="Simon A."/>
            <person name="Yun M.H."/>
        </authorList>
    </citation>
    <scope>NUCLEOTIDE SEQUENCE</scope>
    <source>
        <strain evidence="2">20211129_DDA</strain>
        <tissue evidence="2">Liver</tissue>
    </source>
</reference>